<organism evidence="1 2">
    <name type="scientific">Pistacia atlantica</name>
    <dbReference type="NCBI Taxonomy" id="434234"/>
    <lineage>
        <taxon>Eukaryota</taxon>
        <taxon>Viridiplantae</taxon>
        <taxon>Streptophyta</taxon>
        <taxon>Embryophyta</taxon>
        <taxon>Tracheophyta</taxon>
        <taxon>Spermatophyta</taxon>
        <taxon>Magnoliopsida</taxon>
        <taxon>eudicotyledons</taxon>
        <taxon>Gunneridae</taxon>
        <taxon>Pentapetalae</taxon>
        <taxon>rosids</taxon>
        <taxon>malvids</taxon>
        <taxon>Sapindales</taxon>
        <taxon>Anacardiaceae</taxon>
        <taxon>Pistacia</taxon>
    </lineage>
</organism>
<name>A0ACC1ASS4_9ROSI</name>
<gene>
    <name evidence="1" type="ORF">Patl1_14750</name>
</gene>
<dbReference type="EMBL" id="CM047904">
    <property type="protein sequence ID" value="KAJ0089654.1"/>
    <property type="molecule type" value="Genomic_DNA"/>
</dbReference>
<keyword evidence="2" id="KW-1185">Reference proteome</keyword>
<evidence type="ECO:0000313" key="1">
    <source>
        <dbReference type="EMBL" id="KAJ0089654.1"/>
    </source>
</evidence>
<evidence type="ECO:0000313" key="2">
    <source>
        <dbReference type="Proteomes" id="UP001164250"/>
    </source>
</evidence>
<dbReference type="Proteomes" id="UP001164250">
    <property type="component" value="Chromosome 8"/>
</dbReference>
<protein>
    <submittedName>
        <fullName evidence="1">Uncharacterized protein</fullName>
    </submittedName>
</protein>
<sequence length="517" mass="56325">MELLLLSALKWKMHLVTPLSFLDHIIRRLGLKNNLHWEFLGDYDTFYSQHNLSVEGYLQKSVRVGGINYLSSPEIGFLKAIGGMVNKARTKLVFVFLNPNDVEPTTSETYSEILKNLTAIKSFASSNVVPKNYIFPINNKTRYLDPATTLVTDAHKEGLEFAVDGFITDFPPTTSETIACFALNNVTKPVRGKPLTKGQVGFILAYQQAIDDGTDITDCSVHIIPAIQQYKGIFSFDLTWNEIQSLKPEMESPFATETDTSQRNPQAKNQGKFVTIDEFLELAKTKAVTGVQINIENAAYLASNKGLGIVDVVTKALSNATFDKQSTQLVLISSDDSSRMKDGFTVTFTNVLKEMHSADISVYVSVFKNEFISLAFDYFADPIIELATYIGGMGVDGIVIEFPATASKYLRNPCSDLNADLPYAILPIAPGDMLSIIPEPVQPPTSAPSPSLNIADIVDPPLPPVANGFTPDDTECDFGSSPNGAPPVLAPSSSEKTNVANIGVSIVAAILLCLLSM</sequence>
<accession>A0ACC1ASS4</accession>
<comment type="caution">
    <text evidence="1">The sequence shown here is derived from an EMBL/GenBank/DDBJ whole genome shotgun (WGS) entry which is preliminary data.</text>
</comment>
<proteinExistence type="predicted"/>
<reference evidence="2" key="1">
    <citation type="journal article" date="2023" name="G3 (Bethesda)">
        <title>Genome assembly and association tests identify interacting loci associated with vigor, precocity, and sex in interspecific pistachio rootstocks.</title>
        <authorList>
            <person name="Palmer W."/>
            <person name="Jacygrad E."/>
            <person name="Sagayaradj S."/>
            <person name="Cavanaugh K."/>
            <person name="Han R."/>
            <person name="Bertier L."/>
            <person name="Beede B."/>
            <person name="Kafkas S."/>
            <person name="Golino D."/>
            <person name="Preece J."/>
            <person name="Michelmore R."/>
        </authorList>
    </citation>
    <scope>NUCLEOTIDE SEQUENCE [LARGE SCALE GENOMIC DNA]</scope>
</reference>